<keyword evidence="6" id="KW-1185">Reference proteome</keyword>
<feature type="region of interest" description="Disordered" evidence="3">
    <location>
        <begin position="278"/>
        <end position="297"/>
    </location>
</feature>
<evidence type="ECO:0000313" key="5">
    <source>
        <dbReference type="EMBL" id="MDP5183782.1"/>
    </source>
</evidence>
<organism evidence="5 6">
    <name type="scientific">Blastococcus carthaginiensis</name>
    <dbReference type="NCBI Taxonomy" id="3050034"/>
    <lineage>
        <taxon>Bacteria</taxon>
        <taxon>Bacillati</taxon>
        <taxon>Actinomycetota</taxon>
        <taxon>Actinomycetes</taxon>
        <taxon>Geodermatophilales</taxon>
        <taxon>Geodermatophilaceae</taxon>
        <taxon>Blastococcus</taxon>
    </lineage>
</organism>
<name>A0ABT9IDW8_9ACTN</name>
<protein>
    <submittedName>
        <fullName evidence="5">Sulfotransferase</fullName>
    </submittedName>
</protein>
<dbReference type="InterPro" id="IPR027417">
    <property type="entry name" value="P-loop_NTPase"/>
</dbReference>
<dbReference type="RefSeq" id="WP_306000390.1">
    <property type="nucleotide sequence ID" value="NZ_JASNFN010000016.1"/>
</dbReference>
<keyword evidence="2" id="KW-0325">Glycoprotein</keyword>
<evidence type="ECO:0000256" key="3">
    <source>
        <dbReference type="SAM" id="MobiDB-lite"/>
    </source>
</evidence>
<sequence>MPATTTIPDFAYIGTSKAGSTWLFNALAGHPDVYLASDKGLYYFDQHFDEGPQWYLDHFRSAGDQAAVGEISHSYLSSPAAGARIAEFNPGMRLLVCLREPVDRAFSDYLDLVKNGQYDGPFAAALEKFPRLLDRGRYATHLQRYLDLFPRSQLHVSLFDDLRADPQAYADEVFAFLGARRLELPPADLKSRMPAGRPRSAAVAAAAKSASKLAKRTGLRRLRSRVKRSIVVRQALYRPYKDDRPTVDPALAAELRQGFADEVLRLDSVLGRPVSELWGYSSAPAPAADRSQPFPGR</sequence>
<evidence type="ECO:0000256" key="2">
    <source>
        <dbReference type="ARBA" id="ARBA00023180"/>
    </source>
</evidence>
<dbReference type="InterPro" id="IPR037359">
    <property type="entry name" value="NST/OST"/>
</dbReference>
<dbReference type="EMBL" id="JASNFN010000016">
    <property type="protein sequence ID" value="MDP5183782.1"/>
    <property type="molecule type" value="Genomic_DNA"/>
</dbReference>
<evidence type="ECO:0000313" key="6">
    <source>
        <dbReference type="Proteomes" id="UP001233673"/>
    </source>
</evidence>
<feature type="domain" description="Sulfotransferase" evidence="4">
    <location>
        <begin position="11"/>
        <end position="180"/>
    </location>
</feature>
<dbReference type="PANTHER" id="PTHR10605">
    <property type="entry name" value="HEPARAN SULFATE SULFOTRANSFERASE"/>
    <property type="match status" value="1"/>
</dbReference>
<evidence type="ECO:0000259" key="4">
    <source>
        <dbReference type="Pfam" id="PF00685"/>
    </source>
</evidence>
<dbReference type="Proteomes" id="UP001233673">
    <property type="component" value="Unassembled WGS sequence"/>
</dbReference>
<dbReference type="Gene3D" id="3.40.50.300">
    <property type="entry name" value="P-loop containing nucleotide triphosphate hydrolases"/>
    <property type="match status" value="1"/>
</dbReference>
<accession>A0ABT9IDW8</accession>
<proteinExistence type="predicted"/>
<evidence type="ECO:0000256" key="1">
    <source>
        <dbReference type="ARBA" id="ARBA00022679"/>
    </source>
</evidence>
<keyword evidence="1" id="KW-0808">Transferase</keyword>
<dbReference type="Pfam" id="PF00685">
    <property type="entry name" value="Sulfotransfer_1"/>
    <property type="match status" value="1"/>
</dbReference>
<dbReference type="InterPro" id="IPR000863">
    <property type="entry name" value="Sulfotransferase_dom"/>
</dbReference>
<reference evidence="6" key="1">
    <citation type="submission" date="2023-05" db="EMBL/GenBank/DDBJ databases">
        <title>Draft genome of Pseudofrankia sp. BMG5.37.</title>
        <authorList>
            <person name="Gtari M."/>
            <person name="Ghodhbane F."/>
            <person name="Sbissi I."/>
        </authorList>
    </citation>
    <scope>NUCLEOTIDE SEQUENCE [LARGE SCALE GENOMIC DNA]</scope>
    <source>
        <strain evidence="6">BMG 814</strain>
    </source>
</reference>
<dbReference type="PANTHER" id="PTHR10605:SF56">
    <property type="entry name" value="BIFUNCTIONAL HEPARAN SULFATE N-DEACETYLASE_N-SULFOTRANSFERASE"/>
    <property type="match status" value="1"/>
</dbReference>
<comment type="caution">
    <text evidence="5">The sequence shown here is derived from an EMBL/GenBank/DDBJ whole genome shotgun (WGS) entry which is preliminary data.</text>
</comment>
<gene>
    <name evidence="5" type="ORF">QOZ88_14175</name>
</gene>
<dbReference type="SUPFAM" id="SSF52540">
    <property type="entry name" value="P-loop containing nucleoside triphosphate hydrolases"/>
    <property type="match status" value="1"/>
</dbReference>